<comment type="subcellular location">
    <subcellularLocation>
        <location evidence="1">Membrane</location>
        <topology evidence="1">Multi-pass membrane protein</topology>
    </subcellularLocation>
</comment>
<reference evidence="17 18" key="1">
    <citation type="submission" date="2015-01" db="EMBL/GenBank/DDBJ databases">
        <title>Genome of allotetraploid Gossypium barbadense reveals genomic plasticity and fiber elongation in cotton evolution.</title>
        <authorList>
            <person name="Chen X."/>
            <person name="Liu X."/>
            <person name="Zhao B."/>
            <person name="Zheng H."/>
            <person name="Hu Y."/>
            <person name="Lu G."/>
            <person name="Yang C."/>
            <person name="Chen J."/>
            <person name="Shan C."/>
            <person name="Zhang L."/>
            <person name="Zhou Y."/>
            <person name="Wang L."/>
            <person name="Guo W."/>
            <person name="Bai Y."/>
            <person name="Ruan J."/>
            <person name="Shangguan X."/>
            <person name="Mao Y."/>
            <person name="Jiang J."/>
            <person name="Zhu Y."/>
            <person name="Lei J."/>
            <person name="Kang H."/>
            <person name="Chen S."/>
            <person name="He X."/>
            <person name="Wang R."/>
            <person name="Wang Y."/>
            <person name="Chen J."/>
            <person name="Wang L."/>
            <person name="Yu S."/>
            <person name="Wang B."/>
            <person name="Wei J."/>
            <person name="Song S."/>
            <person name="Lu X."/>
            <person name="Gao Z."/>
            <person name="Gu W."/>
            <person name="Deng X."/>
            <person name="Ma D."/>
            <person name="Wang S."/>
            <person name="Liang W."/>
            <person name="Fang L."/>
            <person name="Cai C."/>
            <person name="Zhu X."/>
            <person name="Zhou B."/>
            <person name="Zhang Y."/>
            <person name="Chen Z."/>
            <person name="Xu S."/>
            <person name="Zhu R."/>
            <person name="Wang S."/>
            <person name="Zhang T."/>
            <person name="Zhao G."/>
        </authorList>
    </citation>
    <scope>NUCLEOTIDE SEQUENCE [LARGE SCALE GENOMIC DNA]</scope>
    <source>
        <strain evidence="18">cv. Xinhai21</strain>
        <tissue evidence="17">Leaf</tissue>
    </source>
</reference>
<dbReference type="OrthoDB" id="6500128at2759"/>
<dbReference type="GO" id="GO:0005524">
    <property type="term" value="F:ATP binding"/>
    <property type="evidence" value="ECO:0007669"/>
    <property type="project" value="UniProtKB-KW"/>
</dbReference>
<dbReference type="AlphaFoldDB" id="A0A2P5XRT1"/>
<dbReference type="Gene3D" id="3.40.50.300">
    <property type="entry name" value="P-loop containing nucleotide triphosphate hydrolases"/>
    <property type="match status" value="1"/>
</dbReference>
<evidence type="ECO:0000256" key="2">
    <source>
        <dbReference type="ARBA" id="ARBA00009726"/>
    </source>
</evidence>
<proteinExistence type="inferred from homology"/>
<dbReference type="Pfam" id="PF00005">
    <property type="entry name" value="ABC_tran"/>
    <property type="match status" value="1"/>
</dbReference>
<evidence type="ECO:0000256" key="6">
    <source>
        <dbReference type="ARBA" id="ARBA00022737"/>
    </source>
</evidence>
<evidence type="ECO:0000256" key="3">
    <source>
        <dbReference type="ARBA" id="ARBA00012191"/>
    </source>
</evidence>
<keyword evidence="6" id="KW-0677">Repeat</keyword>
<keyword evidence="8" id="KW-0067">ATP-binding</keyword>
<feature type="compositionally biased region" description="Low complexity" evidence="13">
    <location>
        <begin position="367"/>
        <end position="377"/>
    </location>
</feature>
<dbReference type="Gene3D" id="1.20.1560.10">
    <property type="entry name" value="ABC transporter type 1, transmembrane domain"/>
    <property type="match status" value="2"/>
</dbReference>
<keyword evidence="9" id="KW-1278">Translocase</keyword>
<evidence type="ECO:0000313" key="17">
    <source>
        <dbReference type="EMBL" id="PPS06068.1"/>
    </source>
</evidence>
<evidence type="ECO:0000256" key="14">
    <source>
        <dbReference type="SAM" id="Phobius"/>
    </source>
</evidence>
<evidence type="ECO:0000256" key="7">
    <source>
        <dbReference type="ARBA" id="ARBA00022741"/>
    </source>
</evidence>
<evidence type="ECO:0000256" key="12">
    <source>
        <dbReference type="ARBA" id="ARBA00034018"/>
    </source>
</evidence>
<dbReference type="SUPFAM" id="SSF52540">
    <property type="entry name" value="P-loop containing nucleoside triphosphate hydrolases"/>
    <property type="match status" value="1"/>
</dbReference>
<evidence type="ECO:0000256" key="4">
    <source>
        <dbReference type="ARBA" id="ARBA00022448"/>
    </source>
</evidence>
<dbReference type="InterPro" id="IPR003439">
    <property type="entry name" value="ABC_transporter-like_ATP-bd"/>
</dbReference>
<feature type="domain" description="ABC transmembrane type-1" evidence="16">
    <location>
        <begin position="407"/>
        <end position="650"/>
    </location>
</feature>
<sequence>MLEKFQDKLMKSKDERMKATSEILRNMRIFKLQGWEIKFLSKIIGLRSVEEGWLKRFVYTNAMTTFLFWIAPSFVSVATFGACILLGIPLESGKILSALATFRILQEPIYNLPDTISMIVQTKVSLDRIATFLRLDDLQPDAMEKLPRGSSNTAIEIVDGNFSWDLASSSPTLKDINLKVFHGMRVAVCGTVGSGNGKIEENILFGKAMDRERYDQVLEGCSLKKDLEILSFGDQTVIGERGINLSGGQKQRIQIARALYQDADIYLFDDPFSAVDAHTGSYLFKEVLLGILSSKTLIYVTHQVEFLPAADLILVMKNGRITQAGKYNDILNSGADFMELMGAHKKALSALDTVEAGSVSEKRVSEGDGASGSASGEMLKEGKENSKVDDDGPKGQLVQEEEFYFRFFQIGSNYWMAWASPVSADVKPPVTNLTLIIVYLALAFASAFSVFARSMLLNTAGYKTATLLFKKMHLCIFRAPMLFFDSTPSGRILNRASTDQSVVDLTMPLLVGAFAFSVIQLLGIIVVISQVAWQIFIIFIPVIATCIWYQQYYISSARELARLVGVCKAPVIQSFSETILGATTIRSFDQESRFQQKNMELMDAYSRPKFYVAGAREWLCFRLDMLSSITFAFSLFFLISIPKGIIDPGK</sequence>
<feature type="domain" description="ABC transporter" evidence="15">
    <location>
        <begin position="110"/>
        <end position="343"/>
    </location>
</feature>
<feature type="region of interest" description="Disordered" evidence="13">
    <location>
        <begin position="359"/>
        <end position="394"/>
    </location>
</feature>
<name>A0A2P5XRT1_GOSBA</name>
<dbReference type="InterPro" id="IPR036640">
    <property type="entry name" value="ABC1_TM_sf"/>
</dbReference>
<evidence type="ECO:0000256" key="8">
    <source>
        <dbReference type="ARBA" id="ARBA00022840"/>
    </source>
</evidence>
<dbReference type="EC" id="7.6.2.2" evidence="3"/>
<evidence type="ECO:0000256" key="13">
    <source>
        <dbReference type="SAM" id="MobiDB-lite"/>
    </source>
</evidence>
<feature type="transmembrane region" description="Helical" evidence="14">
    <location>
        <begin position="66"/>
        <end position="88"/>
    </location>
</feature>
<comment type="similarity">
    <text evidence="2">Belongs to the ABC transporter superfamily. ABCC family. Conjugate transporter (TC 3.A.1.208) subfamily.</text>
</comment>
<dbReference type="InterPro" id="IPR044726">
    <property type="entry name" value="ABCC_6TM_D2"/>
</dbReference>
<dbReference type="Proteomes" id="UP000239757">
    <property type="component" value="Unassembled WGS sequence"/>
</dbReference>
<dbReference type="CDD" id="cd18580">
    <property type="entry name" value="ABC_6TM_ABCC_D2"/>
    <property type="match status" value="1"/>
</dbReference>
<dbReference type="InterPro" id="IPR011527">
    <property type="entry name" value="ABC1_TM_dom"/>
</dbReference>
<keyword evidence="4" id="KW-0813">Transport</keyword>
<feature type="domain" description="ABC transmembrane type-1" evidence="16">
    <location>
        <begin position="1"/>
        <end position="121"/>
    </location>
</feature>
<protein>
    <recommendedName>
        <fullName evidence="3">ABC-type xenobiotic transporter</fullName>
        <ecNumber evidence="3">7.6.2.2</ecNumber>
    </recommendedName>
</protein>
<feature type="transmembrane region" description="Helical" evidence="14">
    <location>
        <begin position="531"/>
        <end position="549"/>
    </location>
</feature>
<dbReference type="GO" id="GO:0016887">
    <property type="term" value="F:ATP hydrolysis activity"/>
    <property type="evidence" value="ECO:0007669"/>
    <property type="project" value="InterPro"/>
</dbReference>
<dbReference type="FunFam" id="1.20.1560.10:FF:000002">
    <property type="entry name" value="ABC transporter C family member 5"/>
    <property type="match status" value="1"/>
</dbReference>
<dbReference type="PANTHER" id="PTHR24223">
    <property type="entry name" value="ATP-BINDING CASSETTE SUB-FAMILY C"/>
    <property type="match status" value="1"/>
</dbReference>
<feature type="transmembrane region" description="Helical" evidence="14">
    <location>
        <begin position="626"/>
        <end position="646"/>
    </location>
</feature>
<feature type="transmembrane region" description="Helical" evidence="14">
    <location>
        <begin position="505"/>
        <end position="525"/>
    </location>
</feature>
<keyword evidence="5 14" id="KW-0812">Transmembrane</keyword>
<keyword evidence="7" id="KW-0547">Nucleotide-binding</keyword>
<dbReference type="InterPro" id="IPR017871">
    <property type="entry name" value="ABC_transporter-like_CS"/>
</dbReference>
<dbReference type="PROSITE" id="PS50893">
    <property type="entry name" value="ABC_TRANSPORTER_2"/>
    <property type="match status" value="1"/>
</dbReference>
<feature type="compositionally biased region" description="Basic and acidic residues" evidence="13">
    <location>
        <begin position="378"/>
        <end position="393"/>
    </location>
</feature>
<dbReference type="CDD" id="cd03250">
    <property type="entry name" value="ABCC_MRP_domain1"/>
    <property type="match status" value="1"/>
</dbReference>
<evidence type="ECO:0000259" key="15">
    <source>
        <dbReference type="PROSITE" id="PS50893"/>
    </source>
</evidence>
<dbReference type="PANTHER" id="PTHR24223:SF181">
    <property type="entry name" value="ABC TRANSPORTER C FAMILY MEMBER 3"/>
    <property type="match status" value="1"/>
</dbReference>
<dbReference type="FunFam" id="3.40.50.300:FF:003872">
    <property type="entry name" value="Multidrug resistance associated protein, putative"/>
    <property type="match status" value="1"/>
</dbReference>
<dbReference type="GO" id="GO:0016020">
    <property type="term" value="C:membrane"/>
    <property type="evidence" value="ECO:0007669"/>
    <property type="project" value="UniProtKB-SubCell"/>
</dbReference>
<keyword evidence="11 14" id="KW-0472">Membrane</keyword>
<organism evidence="17 18">
    <name type="scientific">Gossypium barbadense</name>
    <name type="common">Sea Island cotton</name>
    <name type="synonym">Hibiscus barbadensis</name>
    <dbReference type="NCBI Taxonomy" id="3634"/>
    <lineage>
        <taxon>Eukaryota</taxon>
        <taxon>Viridiplantae</taxon>
        <taxon>Streptophyta</taxon>
        <taxon>Embryophyta</taxon>
        <taxon>Tracheophyta</taxon>
        <taxon>Spermatophyta</taxon>
        <taxon>Magnoliopsida</taxon>
        <taxon>eudicotyledons</taxon>
        <taxon>Gunneridae</taxon>
        <taxon>Pentapetalae</taxon>
        <taxon>rosids</taxon>
        <taxon>malvids</taxon>
        <taxon>Malvales</taxon>
        <taxon>Malvaceae</taxon>
        <taxon>Malvoideae</taxon>
        <taxon>Gossypium</taxon>
    </lineage>
</organism>
<evidence type="ECO:0000256" key="11">
    <source>
        <dbReference type="ARBA" id="ARBA00023136"/>
    </source>
</evidence>
<dbReference type="GO" id="GO:0008559">
    <property type="term" value="F:ABC-type xenobiotic transporter activity"/>
    <property type="evidence" value="ECO:0007669"/>
    <property type="project" value="UniProtKB-EC"/>
</dbReference>
<evidence type="ECO:0000313" key="18">
    <source>
        <dbReference type="Proteomes" id="UP000239757"/>
    </source>
</evidence>
<keyword evidence="10 14" id="KW-1133">Transmembrane helix</keyword>
<dbReference type="InterPro" id="IPR027417">
    <property type="entry name" value="P-loop_NTPase"/>
</dbReference>
<dbReference type="Pfam" id="PF00664">
    <property type="entry name" value="ABC_membrane"/>
    <property type="match status" value="2"/>
</dbReference>
<dbReference type="InterPro" id="IPR050173">
    <property type="entry name" value="ABC_transporter_C-like"/>
</dbReference>
<evidence type="ECO:0000259" key="16">
    <source>
        <dbReference type="PROSITE" id="PS50929"/>
    </source>
</evidence>
<dbReference type="PROSITE" id="PS50929">
    <property type="entry name" value="ABC_TM1F"/>
    <property type="match status" value="2"/>
</dbReference>
<evidence type="ECO:0000256" key="9">
    <source>
        <dbReference type="ARBA" id="ARBA00022967"/>
    </source>
</evidence>
<evidence type="ECO:0000256" key="5">
    <source>
        <dbReference type="ARBA" id="ARBA00022692"/>
    </source>
</evidence>
<accession>A0A2P5XRT1</accession>
<evidence type="ECO:0000256" key="10">
    <source>
        <dbReference type="ARBA" id="ARBA00022989"/>
    </source>
</evidence>
<comment type="catalytic activity">
    <reaction evidence="12">
        <text>ATP + H2O + xenobioticSide 1 = ADP + phosphate + xenobioticSide 2.</text>
        <dbReference type="EC" id="7.6.2.2"/>
    </reaction>
</comment>
<evidence type="ECO:0000256" key="1">
    <source>
        <dbReference type="ARBA" id="ARBA00004141"/>
    </source>
</evidence>
<dbReference type="PROSITE" id="PS00211">
    <property type="entry name" value="ABC_TRANSPORTER_1"/>
    <property type="match status" value="1"/>
</dbReference>
<dbReference type="SUPFAM" id="SSF90123">
    <property type="entry name" value="ABC transporter transmembrane region"/>
    <property type="match status" value="2"/>
</dbReference>
<feature type="transmembrane region" description="Helical" evidence="14">
    <location>
        <begin position="433"/>
        <end position="452"/>
    </location>
</feature>
<gene>
    <name evidence="17" type="ORF">GOBAR_AA14585</name>
</gene>
<dbReference type="EMBL" id="KZ664349">
    <property type="protein sequence ID" value="PPS06068.1"/>
    <property type="molecule type" value="Genomic_DNA"/>
</dbReference>